<feature type="region of interest" description="Disordered" evidence="1">
    <location>
        <begin position="52"/>
        <end position="101"/>
    </location>
</feature>
<evidence type="ECO:0000256" key="1">
    <source>
        <dbReference type="SAM" id="MobiDB-lite"/>
    </source>
</evidence>
<name>A0A182MQH9_9DIPT</name>
<dbReference type="EMBL" id="AXCM01011439">
    <property type="status" value="NOT_ANNOTATED_CDS"/>
    <property type="molecule type" value="Genomic_DNA"/>
</dbReference>
<reference evidence="2" key="2">
    <citation type="submission" date="2020-05" db="UniProtKB">
        <authorList>
            <consortium name="EnsemblMetazoa"/>
        </authorList>
    </citation>
    <scope>IDENTIFICATION</scope>
    <source>
        <strain evidence="2">A-37</strain>
    </source>
</reference>
<proteinExistence type="predicted"/>
<accession>A0A182MQH9</accession>
<evidence type="ECO:0000313" key="2">
    <source>
        <dbReference type="EnsemblMetazoa" id="ACUA023848-PA"/>
    </source>
</evidence>
<dbReference type="AlphaFoldDB" id="A0A182MQH9"/>
<dbReference type="Proteomes" id="UP000075883">
    <property type="component" value="Unassembled WGS sequence"/>
</dbReference>
<keyword evidence="3" id="KW-1185">Reference proteome</keyword>
<feature type="compositionally biased region" description="Low complexity" evidence="1">
    <location>
        <begin position="55"/>
        <end position="67"/>
    </location>
</feature>
<protein>
    <submittedName>
        <fullName evidence="2">Uncharacterized protein</fullName>
    </submittedName>
</protein>
<sequence>MRVPATTRRMRRRDSRVLGCASSLASVSTSTSVMAAGATRIAVVVWAVPPGVRGDASVTSSVADSSAPVELPMKETEEDREEEGANEETEEEDAEDVDVDDEVEATAAAPDRAAVVTDVVVAVAASTSSQLGLQNFELRWRFRLLCMCVL</sequence>
<feature type="compositionally biased region" description="Acidic residues" evidence="1">
    <location>
        <begin position="78"/>
        <end position="101"/>
    </location>
</feature>
<dbReference type="VEuPathDB" id="VectorBase:ACUA023848"/>
<reference evidence="3" key="1">
    <citation type="submission" date="2013-09" db="EMBL/GenBank/DDBJ databases">
        <title>The Genome Sequence of Anopheles culicifacies species A.</title>
        <authorList>
            <consortium name="The Broad Institute Genomics Platform"/>
            <person name="Neafsey D.E."/>
            <person name="Besansky N."/>
            <person name="Howell P."/>
            <person name="Walton C."/>
            <person name="Young S.K."/>
            <person name="Zeng Q."/>
            <person name="Gargeya S."/>
            <person name="Fitzgerald M."/>
            <person name="Haas B."/>
            <person name="Abouelleil A."/>
            <person name="Allen A.W."/>
            <person name="Alvarado L."/>
            <person name="Arachchi H.M."/>
            <person name="Berlin A.M."/>
            <person name="Chapman S.B."/>
            <person name="Gainer-Dewar J."/>
            <person name="Goldberg J."/>
            <person name="Griggs A."/>
            <person name="Gujja S."/>
            <person name="Hansen M."/>
            <person name="Howarth C."/>
            <person name="Imamovic A."/>
            <person name="Ireland A."/>
            <person name="Larimer J."/>
            <person name="McCowan C."/>
            <person name="Murphy C."/>
            <person name="Pearson M."/>
            <person name="Poon T.W."/>
            <person name="Priest M."/>
            <person name="Roberts A."/>
            <person name="Saif S."/>
            <person name="Shea T."/>
            <person name="Sisk P."/>
            <person name="Sykes S."/>
            <person name="Wortman J."/>
            <person name="Nusbaum C."/>
            <person name="Birren B."/>
        </authorList>
    </citation>
    <scope>NUCLEOTIDE SEQUENCE [LARGE SCALE GENOMIC DNA]</scope>
    <source>
        <strain evidence="3">A-37</strain>
    </source>
</reference>
<dbReference type="EnsemblMetazoa" id="ACUA023848-RA">
    <property type="protein sequence ID" value="ACUA023848-PA"/>
    <property type="gene ID" value="ACUA023848"/>
</dbReference>
<organism evidence="2 3">
    <name type="scientific">Anopheles culicifacies</name>
    <dbReference type="NCBI Taxonomy" id="139723"/>
    <lineage>
        <taxon>Eukaryota</taxon>
        <taxon>Metazoa</taxon>
        <taxon>Ecdysozoa</taxon>
        <taxon>Arthropoda</taxon>
        <taxon>Hexapoda</taxon>
        <taxon>Insecta</taxon>
        <taxon>Pterygota</taxon>
        <taxon>Neoptera</taxon>
        <taxon>Endopterygota</taxon>
        <taxon>Diptera</taxon>
        <taxon>Nematocera</taxon>
        <taxon>Culicoidea</taxon>
        <taxon>Culicidae</taxon>
        <taxon>Anophelinae</taxon>
        <taxon>Anopheles</taxon>
        <taxon>culicifacies species complex</taxon>
    </lineage>
</organism>
<evidence type="ECO:0000313" key="3">
    <source>
        <dbReference type="Proteomes" id="UP000075883"/>
    </source>
</evidence>